<protein>
    <submittedName>
        <fullName evidence="1">Uncharacterized protein</fullName>
    </submittedName>
</protein>
<dbReference type="PROSITE" id="PS51257">
    <property type="entry name" value="PROKAR_LIPOPROTEIN"/>
    <property type="match status" value="1"/>
</dbReference>
<accession>A0A2U2JEW7</accession>
<dbReference type="AlphaFoldDB" id="A0A2U2JEW7"/>
<keyword evidence="2" id="KW-1185">Reference proteome</keyword>
<organism evidence="1 2">
    <name type="scientific">Polaribacter aquimarinus</name>
    <dbReference type="NCBI Taxonomy" id="2100726"/>
    <lineage>
        <taxon>Bacteria</taxon>
        <taxon>Pseudomonadati</taxon>
        <taxon>Bacteroidota</taxon>
        <taxon>Flavobacteriia</taxon>
        <taxon>Flavobacteriales</taxon>
        <taxon>Flavobacteriaceae</taxon>
    </lineage>
</organism>
<name>A0A2U2JEW7_9FLAO</name>
<comment type="caution">
    <text evidence="1">The sequence shown here is derived from an EMBL/GenBank/DDBJ whole genome shotgun (WGS) entry which is preliminary data.</text>
</comment>
<dbReference type="OrthoDB" id="7342920at2"/>
<reference evidence="1 2" key="1">
    <citation type="submission" date="2018-05" db="EMBL/GenBank/DDBJ databases">
        <title>Polaribacter aquimarinus sp. nov., isolated from sediment in a sediment of sea.</title>
        <authorList>
            <person name="Lu D."/>
        </authorList>
    </citation>
    <scope>NUCLEOTIDE SEQUENCE [LARGE SCALE GENOMIC DNA]</scope>
    <source>
        <strain evidence="1 2">ZY113</strain>
    </source>
</reference>
<sequence>MRNLLPLLFLAFMILSCNNKRADKLTNVILKFYEKQPDKIYRKVLKKSEFDSIFYYYKNGNIFKEGKSRKNGKPFGIWNLYSKNGKLREIREWFVINGHSRINRVWFLNKSGDTIPWRNQDSIFMQKEFINDTLGTRATNYNVIYFRKDTVEFNESMKAIAYLRSPLIEEENSQLMVLIGKSKNNFNSDFSNENEVKLDTFYNLTIDTVNQKWFPNVEQKYFVTFGYYFESPGLKNIKGYMLEYANGNFENGIDSLTSKTYFEKEIFVKDSVK</sequence>
<dbReference type="Proteomes" id="UP000245670">
    <property type="component" value="Unassembled WGS sequence"/>
</dbReference>
<gene>
    <name evidence="1" type="ORF">DIS07_03430</name>
</gene>
<dbReference type="EMBL" id="QFFG01000001">
    <property type="protein sequence ID" value="PWG06903.1"/>
    <property type="molecule type" value="Genomic_DNA"/>
</dbReference>
<evidence type="ECO:0000313" key="2">
    <source>
        <dbReference type="Proteomes" id="UP000245670"/>
    </source>
</evidence>
<dbReference type="RefSeq" id="WP_146190702.1">
    <property type="nucleotide sequence ID" value="NZ_QFFG01000001.1"/>
</dbReference>
<proteinExistence type="predicted"/>
<evidence type="ECO:0000313" key="1">
    <source>
        <dbReference type="EMBL" id="PWG06903.1"/>
    </source>
</evidence>